<keyword evidence="2" id="KW-1185">Reference proteome</keyword>
<comment type="caution">
    <text evidence="1">The sequence shown here is derived from an EMBL/GenBank/DDBJ whole genome shotgun (WGS) entry which is preliminary data.</text>
</comment>
<protein>
    <submittedName>
        <fullName evidence="1">Alkaline phosphatase PhoX</fullName>
    </submittedName>
</protein>
<dbReference type="InterPro" id="IPR008557">
    <property type="entry name" value="PhoX"/>
</dbReference>
<dbReference type="PANTHER" id="PTHR35399">
    <property type="entry name" value="SLR8030 PROTEIN"/>
    <property type="match status" value="1"/>
</dbReference>
<proteinExistence type="predicted"/>
<dbReference type="Proteomes" id="UP001597215">
    <property type="component" value="Unassembled WGS sequence"/>
</dbReference>
<sequence length="447" mass="48536">MQISRRQFNFGLGSIAFAGIAARAYSQIPPQARSEVPGYGALVRDPNNLIDLPKGFSYRVISRFGNIMDDGFLVPSAGDGMGAFAAGKGKVALVRNHELNIRDGRFGPFPGKVADDFAAYDRGKDGMPLPGGTTTLIYDLKSQRVEKQWLSLSGTLRNCAGGITPWGSWLTCEENVTRAGDTVGKDHGYIFEVPSGHMGLVNPVPLKAMGRFNHEAACIDPRTGIAYLTEDRDDSLLYRFLPNAKGELAKGGKLEALVLDGIGDSRNWSEATVVRDKSYSARWIPLDNPEAPEDDLRKRGAARGATLFARGEGIWWGNGELYFTCTDGGAAKFGQIFRLRPGVAGAADKLDLFYESTDGGAYNYGDNLCVMPTGHLMVCEDQYTDITDNHLRGITPAGKAYTFAKSRVQTEFAGACFAPDGSTLFVNLMWPTMTLAITGPWRRVKAS</sequence>
<reference evidence="2" key="1">
    <citation type="journal article" date="2019" name="Int. J. Syst. Evol. Microbiol.">
        <title>The Global Catalogue of Microorganisms (GCM) 10K type strain sequencing project: providing services to taxonomists for standard genome sequencing and annotation.</title>
        <authorList>
            <consortium name="The Broad Institute Genomics Platform"/>
            <consortium name="The Broad Institute Genome Sequencing Center for Infectious Disease"/>
            <person name="Wu L."/>
            <person name="Ma J."/>
        </authorList>
    </citation>
    <scope>NUCLEOTIDE SEQUENCE [LARGE SCALE GENOMIC DNA]</scope>
    <source>
        <strain evidence="2">CGMCC 1.12449</strain>
    </source>
</reference>
<dbReference type="RefSeq" id="WP_381514961.1">
    <property type="nucleotide sequence ID" value="NZ_JBHUEL010000010.1"/>
</dbReference>
<dbReference type="Pfam" id="PF05787">
    <property type="entry name" value="PhoX"/>
    <property type="match status" value="2"/>
</dbReference>
<gene>
    <name evidence="1" type="ORF">ACFSAG_11660</name>
</gene>
<evidence type="ECO:0000313" key="1">
    <source>
        <dbReference type="EMBL" id="MFD1767494.1"/>
    </source>
</evidence>
<dbReference type="EMBL" id="JBHUEL010000010">
    <property type="protein sequence ID" value="MFD1767494.1"/>
    <property type="molecule type" value="Genomic_DNA"/>
</dbReference>
<organism evidence="1 2">
    <name type="scientific">Sphingorhabdus buctiana</name>
    <dbReference type="NCBI Taxonomy" id="1508805"/>
    <lineage>
        <taxon>Bacteria</taxon>
        <taxon>Pseudomonadati</taxon>
        <taxon>Pseudomonadota</taxon>
        <taxon>Alphaproteobacteria</taxon>
        <taxon>Sphingomonadales</taxon>
        <taxon>Sphingomonadaceae</taxon>
        <taxon>Sphingorhabdus</taxon>
    </lineage>
</organism>
<dbReference type="PANTHER" id="PTHR35399:SF4">
    <property type="entry name" value="MEMBRANE PROTEIN"/>
    <property type="match status" value="1"/>
</dbReference>
<name>A0ABW4MEE0_9SPHN</name>
<evidence type="ECO:0000313" key="2">
    <source>
        <dbReference type="Proteomes" id="UP001597215"/>
    </source>
</evidence>
<accession>A0ABW4MEE0</accession>